<protein>
    <recommendedName>
        <fullName evidence="5">JmjC domain-containing protein</fullName>
    </recommendedName>
</protein>
<comment type="caution">
    <text evidence="6">The sequence shown here is derived from an EMBL/GenBank/DDBJ whole genome shotgun (WGS) entry which is preliminary data.</text>
</comment>
<feature type="domain" description="JmjC" evidence="5">
    <location>
        <begin position="198"/>
        <end position="356"/>
    </location>
</feature>
<dbReference type="Proteomes" id="UP001642484">
    <property type="component" value="Unassembled WGS sequence"/>
</dbReference>
<keyword evidence="3" id="KW-0408">Iron</keyword>
<dbReference type="SUPFAM" id="SSF51197">
    <property type="entry name" value="Clavaminate synthase-like"/>
    <property type="match status" value="1"/>
</dbReference>
<keyword evidence="4" id="KW-0175">Coiled coil</keyword>
<feature type="coiled-coil region" evidence="4">
    <location>
        <begin position="816"/>
        <end position="854"/>
    </location>
</feature>
<dbReference type="PANTHER" id="PTHR13096:SF8">
    <property type="entry name" value="RIBOSOMAL OXYGENASE 1"/>
    <property type="match status" value="1"/>
</dbReference>
<feature type="coiled-coil region" evidence="4">
    <location>
        <begin position="1184"/>
        <end position="1225"/>
    </location>
</feature>
<dbReference type="EMBL" id="CAXAMN010020002">
    <property type="protein sequence ID" value="CAK9055491.1"/>
    <property type="molecule type" value="Genomic_DNA"/>
</dbReference>
<feature type="coiled-coil region" evidence="4">
    <location>
        <begin position="1043"/>
        <end position="1101"/>
    </location>
</feature>
<evidence type="ECO:0000259" key="5">
    <source>
        <dbReference type="PROSITE" id="PS51184"/>
    </source>
</evidence>
<dbReference type="PANTHER" id="PTHR13096">
    <property type="entry name" value="MINA53 MYC INDUCED NUCLEAR ANTIGEN"/>
    <property type="match status" value="1"/>
</dbReference>
<feature type="coiled-coil region" evidence="4">
    <location>
        <begin position="653"/>
        <end position="687"/>
    </location>
</feature>
<organism evidence="6 7">
    <name type="scientific">Durusdinium trenchii</name>
    <dbReference type="NCBI Taxonomy" id="1381693"/>
    <lineage>
        <taxon>Eukaryota</taxon>
        <taxon>Sar</taxon>
        <taxon>Alveolata</taxon>
        <taxon>Dinophyceae</taxon>
        <taxon>Suessiales</taxon>
        <taxon>Symbiodiniaceae</taxon>
        <taxon>Durusdinium</taxon>
    </lineage>
</organism>
<evidence type="ECO:0000313" key="6">
    <source>
        <dbReference type="EMBL" id="CAK9055491.1"/>
    </source>
</evidence>
<dbReference type="Gene3D" id="2.60.120.650">
    <property type="entry name" value="Cupin"/>
    <property type="match status" value="1"/>
</dbReference>
<evidence type="ECO:0000256" key="3">
    <source>
        <dbReference type="ARBA" id="ARBA00023004"/>
    </source>
</evidence>
<evidence type="ECO:0000256" key="1">
    <source>
        <dbReference type="ARBA" id="ARBA00001954"/>
    </source>
</evidence>
<name>A0ABP0MW08_9DINO</name>
<evidence type="ECO:0000313" key="7">
    <source>
        <dbReference type="Proteomes" id="UP001642484"/>
    </source>
</evidence>
<accession>A0ABP0MW08</accession>
<dbReference type="Pfam" id="PF08007">
    <property type="entry name" value="JmjC_2"/>
    <property type="match status" value="1"/>
</dbReference>
<evidence type="ECO:0000256" key="4">
    <source>
        <dbReference type="SAM" id="Coils"/>
    </source>
</evidence>
<comment type="cofactor">
    <cofactor evidence="1">
        <name>Fe(2+)</name>
        <dbReference type="ChEBI" id="CHEBI:29033"/>
    </cofactor>
</comment>
<dbReference type="SMART" id="SM00558">
    <property type="entry name" value="JmjC"/>
    <property type="match status" value="1"/>
</dbReference>
<dbReference type="InterPro" id="IPR039994">
    <property type="entry name" value="NO66-like"/>
</dbReference>
<sequence>MVDLLNLQCKQCGKWSTAGAGYLPSFSQELYCQDCWKLRNEEVLSYPIDQLANQPAPHWLQLLKVPHRPLVRNKGPFPWTDLDIRKIDESLRCSIEQLYADVQNELPSHPGQRCLSEFFTSLAASTEFQMLWAGERRGPFVLPTHFVKNLLTLDDILHGLSAPSVRKPCESALTLTDGADFRCPISLPPIRHMAELLDVLQYGTIFLNTASLHWTVAAELCLAANRAFQFPSNINVYVTGPGRSVSTDVHTDNHDVLVLQSQGAKHWRIFAPPLRMPHSHPLFRGKNDDRLLDSELHEPLLDVVLHPGEVLFVPMGFPHATGTEGTGGTEVSVHFTLGLSTADYDLCLGGLKQSFLQEMGLTKKEEMSEKSWWQLLLPIPVGFLVPEWIRESEAPSQRYIQEIVKQLLEVSAAELLESGKSLGEISECAEQVASKRLMQQVAVLNSQEEAYEEVINSGDRIFFAAGPEQTCSEYRRSMLRHQIAEDERKRCVADASDPRFVRRIDPMDGVARTFSELQRVHALSMAEMDVYWQKCESLYPHDQPPAELLQELQRASETCKDLLYFLHKRTPQLKKTRVQSFASRRLAAREKRAQLAGVCGNAGELEAPAVQQALKLLTNLQSQVAEEGADAQKVFEGEKKLCSGRSRELRHSHNDVKAEVEKSEADLAQAEIEIETMNTKIEELAASIASGEADLQEAQGIRDKEAQLFMKEEKGLVSTVDALDRALAIVGHEQRKVYKSQALIQMQDGGSTLVEALSAVVEASAVSTADHQRLVALLQSSQKDMAAEDSEDADVDAALGGQPGPLAYQSKSGNLVAVLNEVLEKAQGELEKLRKEEQDRLHSFQRLQQSLEAKLKYSKRDLAAAQEMKTEAAQKKATAEGSLAEAKKSMFEAATALQDLQATCLKKASKFEEDMQAKAEEVKALADAKDAISAKMGGGDVSFLQLGRGTARLPADSERAAAAGAAARSVRRLAVKLDSPSLVELAGRLDYAASRRIHSGADPFRKVRGLIEGMIEHLQSEARAEADHQAFCDKEMSVTGVKSADKQEDVDKLGTKIEQAKAQAAHLTELTNTLRQELADLAKTQLEMEEVRQKEKALADKAQLHAKEGMEGLRTALQVLRTYYARIGDPVGRGKQVVSMLEYAKSDIHRRVTVLESEEKLAVSEYEKISKDNAVMSATKQHEVDSNTADLTELKKMLNELNSDHTAATEELEALQDYMAKLKDQCIAKPELYEERKEKREKEIQGLKEALGALDGSQLQMAEAPIHNVFLQLRGSTRPH</sequence>
<evidence type="ECO:0000256" key="2">
    <source>
        <dbReference type="ARBA" id="ARBA00022723"/>
    </source>
</evidence>
<keyword evidence="7" id="KW-1185">Reference proteome</keyword>
<dbReference type="InterPro" id="IPR003347">
    <property type="entry name" value="JmjC_dom"/>
</dbReference>
<reference evidence="6 7" key="1">
    <citation type="submission" date="2024-02" db="EMBL/GenBank/DDBJ databases">
        <authorList>
            <person name="Chen Y."/>
            <person name="Shah S."/>
            <person name="Dougan E. K."/>
            <person name="Thang M."/>
            <person name="Chan C."/>
        </authorList>
    </citation>
    <scope>NUCLEOTIDE SEQUENCE [LARGE SCALE GENOMIC DNA]</scope>
</reference>
<proteinExistence type="predicted"/>
<gene>
    <name evidence="6" type="ORF">CCMP2556_LOCUS27595</name>
</gene>
<dbReference type="PROSITE" id="PS51184">
    <property type="entry name" value="JMJC"/>
    <property type="match status" value="1"/>
</dbReference>
<keyword evidence="2" id="KW-0479">Metal-binding</keyword>